<dbReference type="Proteomes" id="UP000000707">
    <property type="component" value="Unassembled WGS sequence"/>
</dbReference>
<dbReference type="HOGENOM" id="CLU_031125_0_0_1"/>
<dbReference type="GeneID" id="18250523"/>
<accession>G3BCJ0</accession>
<feature type="compositionally biased region" description="Basic and acidic residues" evidence="1">
    <location>
        <begin position="357"/>
        <end position="369"/>
    </location>
</feature>
<reference evidence="2 3" key="1">
    <citation type="journal article" date="2011" name="Proc. Natl. Acad. Sci. U.S.A.">
        <title>Comparative genomics of xylose-fermenting fungi for enhanced biofuel production.</title>
        <authorList>
            <person name="Wohlbach D.J."/>
            <person name="Kuo A."/>
            <person name="Sato T.K."/>
            <person name="Potts K.M."/>
            <person name="Salamov A.A."/>
            <person name="LaButti K.M."/>
            <person name="Sun H."/>
            <person name="Clum A."/>
            <person name="Pangilinan J.L."/>
            <person name="Lindquist E.A."/>
            <person name="Lucas S."/>
            <person name="Lapidus A."/>
            <person name="Jin M."/>
            <person name="Gunawan C."/>
            <person name="Balan V."/>
            <person name="Dale B.E."/>
            <person name="Jeffries T.W."/>
            <person name="Zinkel R."/>
            <person name="Barry K.W."/>
            <person name="Grigoriev I.V."/>
            <person name="Gasch A.P."/>
        </authorList>
    </citation>
    <scope>NUCLEOTIDE SEQUENCE [LARGE SCALE GENOMIC DNA]</scope>
    <source>
        <strain evidence="3">ATCC 10573 / BCRC 21748 / CBS 615 / JCM 9827 / NBRC 10315 / NRRL Y-1498 / VKM Y-70</strain>
    </source>
</reference>
<name>G3BCJ0_CANTC</name>
<dbReference type="OrthoDB" id="2587563at2759"/>
<dbReference type="EMBL" id="GL996528">
    <property type="protein sequence ID" value="EGV60174.1"/>
    <property type="molecule type" value="Genomic_DNA"/>
</dbReference>
<evidence type="ECO:0000313" key="3">
    <source>
        <dbReference type="Proteomes" id="UP000000707"/>
    </source>
</evidence>
<evidence type="ECO:0000313" key="2">
    <source>
        <dbReference type="EMBL" id="EGV60174.1"/>
    </source>
</evidence>
<gene>
    <name evidence="2" type="ORF">CANTEDRAFT_95634</name>
</gene>
<dbReference type="KEGG" id="cten:18250523"/>
<dbReference type="AlphaFoldDB" id="G3BCJ0"/>
<sequence>METPKVVTLHKGVESPSFSIKLSADVLEQLTVFSRKNLKPKLVVKGGQISIKLSDDVIFTCSQVPEYQNLEIYQSTLDPGVFAISGKIKTKLNVVADAPQVRDLGKTPTKIQVSTSVSSENHAGVLTQSMPASPLNFDPYLVSPGDSKSDVVSKFLFLLAMGPTSREQLTSVLQYKPKELDELLLEYCQVYDGNDAFLADDIYPNRRAITGLPDTKLYILKDKAYKNLRPWDWKYYSTEERLLIIANSHNALKRLGYSETHPLRKKILEKPTVSEDVAGSKKPPSSLGGGILVSSKKTSPFKKSQTDSPRLGPSNGLGSTPTLMIPASNSTNSSPLRHVKESKKRQLSQNSSSSSDEEAKRIKKDKDDVTSPSSVNDDDDELDELDKSKSNHYTMLATKFRTKYKDYETLYNSLHEGSISDPKKALSKLFELHQALKDWKKQLWNYDNELKSKTTIMNLSKHKKTADSSENHSDPSITFKHKNPKTVKRVLNY</sequence>
<dbReference type="RefSeq" id="XP_006689388.1">
    <property type="nucleotide sequence ID" value="XM_006689325.1"/>
</dbReference>
<protein>
    <submittedName>
        <fullName evidence="2">Uncharacterized protein</fullName>
    </submittedName>
</protein>
<feature type="region of interest" description="Disordered" evidence="1">
    <location>
        <begin position="461"/>
        <end position="480"/>
    </location>
</feature>
<keyword evidence="3" id="KW-1185">Reference proteome</keyword>
<dbReference type="eggNOG" id="ENOG502SBHF">
    <property type="taxonomic scope" value="Eukaryota"/>
</dbReference>
<feature type="region of interest" description="Disordered" evidence="1">
    <location>
        <begin position="273"/>
        <end position="385"/>
    </location>
</feature>
<organism evidence="3">
    <name type="scientific">Candida tenuis (strain ATCC 10573 / BCRC 21748 / CBS 615 / JCM 9827 / NBRC 10315 / NRRL Y-1498 / VKM Y-70)</name>
    <name type="common">Yeast</name>
    <name type="synonym">Yamadazyma tenuis</name>
    <dbReference type="NCBI Taxonomy" id="590646"/>
    <lineage>
        <taxon>Eukaryota</taxon>
        <taxon>Fungi</taxon>
        <taxon>Dikarya</taxon>
        <taxon>Ascomycota</taxon>
        <taxon>Saccharomycotina</taxon>
        <taxon>Pichiomycetes</taxon>
        <taxon>Debaryomycetaceae</taxon>
        <taxon>Yamadazyma</taxon>
    </lineage>
</organism>
<evidence type="ECO:0000256" key="1">
    <source>
        <dbReference type="SAM" id="MobiDB-lite"/>
    </source>
</evidence>
<feature type="compositionally biased region" description="Polar residues" evidence="1">
    <location>
        <begin position="316"/>
        <end position="335"/>
    </location>
</feature>
<feature type="compositionally biased region" description="Polar residues" evidence="1">
    <location>
        <begin position="295"/>
        <end position="308"/>
    </location>
</feature>
<proteinExistence type="predicted"/>